<reference evidence="4" key="1">
    <citation type="journal article" date="2019" name="Int. J. Syst. Evol. Microbiol.">
        <title>The Global Catalogue of Microorganisms (GCM) 10K type strain sequencing project: providing services to taxonomists for standard genome sequencing and annotation.</title>
        <authorList>
            <consortium name="The Broad Institute Genomics Platform"/>
            <consortium name="The Broad Institute Genome Sequencing Center for Infectious Disease"/>
            <person name="Wu L."/>
            <person name="Ma J."/>
        </authorList>
    </citation>
    <scope>NUCLEOTIDE SEQUENCE [LARGE SCALE GENOMIC DNA]</scope>
    <source>
        <strain evidence="4">KCTC 42805</strain>
    </source>
</reference>
<proteinExistence type="predicted"/>
<gene>
    <name evidence="3" type="ORF">ACFSUS_25815</name>
</gene>
<dbReference type="Pfam" id="PF11127">
    <property type="entry name" value="YgaP-like_TM"/>
    <property type="match status" value="1"/>
</dbReference>
<evidence type="ECO:0000313" key="4">
    <source>
        <dbReference type="Proteomes" id="UP001597469"/>
    </source>
</evidence>
<feature type="transmembrane region" description="Helical" evidence="1">
    <location>
        <begin position="12"/>
        <end position="31"/>
    </location>
</feature>
<dbReference type="InterPro" id="IPR021309">
    <property type="entry name" value="YgaP-like_TM"/>
</dbReference>
<sequence>MNLKKNVGLVDQVVRAVLVLDLVMPCLLGFVTGPVVYLMLTLALVLSVSCLLGYCWVYDLLKISTRPTLNT</sequence>
<organism evidence="3 4">
    <name type="scientific">Spirosoma soli</name>
    <dbReference type="NCBI Taxonomy" id="1770529"/>
    <lineage>
        <taxon>Bacteria</taxon>
        <taxon>Pseudomonadati</taxon>
        <taxon>Bacteroidota</taxon>
        <taxon>Cytophagia</taxon>
        <taxon>Cytophagales</taxon>
        <taxon>Cytophagaceae</taxon>
        <taxon>Spirosoma</taxon>
    </lineage>
</organism>
<keyword evidence="1" id="KW-1133">Transmembrane helix</keyword>
<feature type="domain" description="Inner membrane protein YgaP-like transmembrane" evidence="2">
    <location>
        <begin position="4"/>
        <end position="67"/>
    </location>
</feature>
<protein>
    <submittedName>
        <fullName evidence="3">DUF2892 domain-containing protein</fullName>
    </submittedName>
</protein>
<comment type="caution">
    <text evidence="3">The sequence shown here is derived from an EMBL/GenBank/DDBJ whole genome shotgun (WGS) entry which is preliminary data.</text>
</comment>
<evidence type="ECO:0000256" key="1">
    <source>
        <dbReference type="SAM" id="Phobius"/>
    </source>
</evidence>
<evidence type="ECO:0000313" key="3">
    <source>
        <dbReference type="EMBL" id="MFD2574080.1"/>
    </source>
</evidence>
<feature type="transmembrane region" description="Helical" evidence="1">
    <location>
        <begin position="37"/>
        <end position="57"/>
    </location>
</feature>
<evidence type="ECO:0000259" key="2">
    <source>
        <dbReference type="Pfam" id="PF11127"/>
    </source>
</evidence>
<name>A0ABW5MAR0_9BACT</name>
<dbReference type="RefSeq" id="WP_381527403.1">
    <property type="nucleotide sequence ID" value="NZ_JBHULN010000024.1"/>
</dbReference>
<keyword evidence="1" id="KW-0812">Transmembrane</keyword>
<keyword evidence="4" id="KW-1185">Reference proteome</keyword>
<dbReference type="EMBL" id="JBHULN010000024">
    <property type="protein sequence ID" value="MFD2574080.1"/>
    <property type="molecule type" value="Genomic_DNA"/>
</dbReference>
<keyword evidence="1" id="KW-0472">Membrane</keyword>
<accession>A0ABW5MAR0</accession>
<dbReference type="Proteomes" id="UP001597469">
    <property type="component" value="Unassembled WGS sequence"/>
</dbReference>